<feature type="transmembrane region" description="Helical" evidence="6">
    <location>
        <begin position="326"/>
        <end position="347"/>
    </location>
</feature>
<evidence type="ECO:0000256" key="4">
    <source>
        <dbReference type="ARBA" id="ARBA00023136"/>
    </source>
</evidence>
<feature type="transmembrane region" description="Helical" evidence="6">
    <location>
        <begin position="466"/>
        <end position="488"/>
    </location>
</feature>
<accession>A0A150S2X3</accession>
<dbReference type="InterPro" id="IPR029052">
    <property type="entry name" value="Metallo-depent_PP-like"/>
</dbReference>
<dbReference type="InterPro" id="IPR005325">
    <property type="entry name" value="DUF308_memb"/>
</dbReference>
<dbReference type="PANTHER" id="PTHR34990">
    <property type="entry name" value="UDP-2,3-DIACYLGLUCOSAMINE HYDROLASE-RELATED"/>
    <property type="match status" value="1"/>
</dbReference>
<name>A0A150S2X3_SORCE</name>
<dbReference type="Gene3D" id="3.60.21.10">
    <property type="match status" value="1"/>
</dbReference>
<feature type="domain" description="Calcineurin-like phosphoesterase" evidence="7">
    <location>
        <begin position="8"/>
        <end position="239"/>
    </location>
</feature>
<keyword evidence="5" id="KW-0464">Manganese</keyword>
<dbReference type="SUPFAM" id="SSF56300">
    <property type="entry name" value="Metallo-dependent phosphatases"/>
    <property type="match status" value="1"/>
</dbReference>
<keyword evidence="3" id="KW-0479">Metal-binding</keyword>
<evidence type="ECO:0000256" key="5">
    <source>
        <dbReference type="ARBA" id="ARBA00023211"/>
    </source>
</evidence>
<evidence type="ECO:0000256" key="1">
    <source>
        <dbReference type="ARBA" id="ARBA00022475"/>
    </source>
</evidence>
<feature type="transmembrane region" description="Helical" evidence="6">
    <location>
        <begin position="386"/>
        <end position="403"/>
    </location>
</feature>
<sequence length="511" mass="55198">MDNAARDIFVISDLHIGDGGARDNFDTGKKTPQLRAFLDHVGSEGGELFVLGDLFELWQMNLSLLLVKRRELLDQLAALRLIYVPGNHDVDLRHFTGTDLLNHPFFSCMRAPFVRELGGKRFRFCHGHESDPFNAGDDPGFGRMLAIFAGIFEDQNGSPLLTSGESVEDVLEQFGESMLTIWKRSLATVNQRAGRGDALPGSALTPAQNPNRLGEHVIGVRAELERDAHDVAVLGHTHKAGRIGDWYFNSGSWAGPANSFLRISPDGHVRYLEWKDGRAIEREMPVVLPGAEPGRAPPKAENPIAAAVAAARTLFPKPTRPERSRWVLIAQGALAIAVGAGALTISVGHGSSAGWRLLVSAFGAYALLDGALSLFGARREPPVRRLLSLVRGVASLLLGLVVLRRGYVVEIFVILVGLWAFISGALRVAASFVLKGMVESRWLLVVGTGSMLASLVLLSLPASATLLKFVLAGYLCYYGAGELLAGIFGQRLPRMPRIPRMPGTAGSRAPA</sequence>
<evidence type="ECO:0000256" key="2">
    <source>
        <dbReference type="ARBA" id="ARBA00022519"/>
    </source>
</evidence>
<dbReference type="GO" id="GO:0009245">
    <property type="term" value="P:lipid A biosynthetic process"/>
    <property type="evidence" value="ECO:0007669"/>
    <property type="project" value="TreeGrafter"/>
</dbReference>
<comment type="caution">
    <text evidence="8">The sequence shown here is derived from an EMBL/GenBank/DDBJ whole genome shotgun (WGS) entry which is preliminary data.</text>
</comment>
<dbReference type="GO" id="GO:0016020">
    <property type="term" value="C:membrane"/>
    <property type="evidence" value="ECO:0007669"/>
    <property type="project" value="GOC"/>
</dbReference>
<dbReference type="InterPro" id="IPR004843">
    <property type="entry name" value="Calcineurin-like_PHP"/>
</dbReference>
<dbReference type="CDD" id="cd07398">
    <property type="entry name" value="MPP_YbbF-LpxH"/>
    <property type="match status" value="1"/>
</dbReference>
<dbReference type="AlphaFoldDB" id="A0A150S2X3"/>
<dbReference type="Pfam" id="PF00149">
    <property type="entry name" value="Metallophos"/>
    <property type="match status" value="1"/>
</dbReference>
<reference evidence="8 9" key="1">
    <citation type="submission" date="2014-02" db="EMBL/GenBank/DDBJ databases">
        <title>The small core and large imbalanced accessory genome model reveals a collaborative survival strategy of Sorangium cellulosum strains in nature.</title>
        <authorList>
            <person name="Han K."/>
            <person name="Peng R."/>
            <person name="Blom J."/>
            <person name="Li Y.-Z."/>
        </authorList>
    </citation>
    <scope>NUCLEOTIDE SEQUENCE [LARGE SCALE GENOMIC DNA]</scope>
    <source>
        <strain evidence="8 9">So0011-07</strain>
    </source>
</reference>
<keyword evidence="4 6" id="KW-0472">Membrane</keyword>
<dbReference type="Proteomes" id="UP000075635">
    <property type="component" value="Unassembled WGS sequence"/>
</dbReference>
<dbReference type="GO" id="GO:0046872">
    <property type="term" value="F:metal ion binding"/>
    <property type="evidence" value="ECO:0007669"/>
    <property type="project" value="UniProtKB-KW"/>
</dbReference>
<keyword evidence="2" id="KW-0997">Cell inner membrane</keyword>
<protein>
    <submittedName>
        <fullName evidence="8">UDP-2,3-diacylglucosamine hydrolase</fullName>
    </submittedName>
</protein>
<gene>
    <name evidence="8" type="ORF">BE17_12390</name>
</gene>
<keyword evidence="6" id="KW-1133">Transmembrane helix</keyword>
<dbReference type="EMBL" id="JEMB01001509">
    <property type="protein sequence ID" value="KYF86762.1"/>
    <property type="molecule type" value="Genomic_DNA"/>
</dbReference>
<dbReference type="Pfam" id="PF03729">
    <property type="entry name" value="DUF308"/>
    <property type="match status" value="2"/>
</dbReference>
<dbReference type="InterPro" id="IPR043461">
    <property type="entry name" value="LpxH-like"/>
</dbReference>
<keyword evidence="8" id="KW-0378">Hydrolase</keyword>
<organism evidence="8 9">
    <name type="scientific">Sorangium cellulosum</name>
    <name type="common">Polyangium cellulosum</name>
    <dbReference type="NCBI Taxonomy" id="56"/>
    <lineage>
        <taxon>Bacteria</taxon>
        <taxon>Pseudomonadati</taxon>
        <taxon>Myxococcota</taxon>
        <taxon>Polyangia</taxon>
        <taxon>Polyangiales</taxon>
        <taxon>Polyangiaceae</taxon>
        <taxon>Sorangium</taxon>
    </lineage>
</organism>
<feature type="transmembrane region" description="Helical" evidence="6">
    <location>
        <begin position="353"/>
        <end position="374"/>
    </location>
</feature>
<dbReference type="GO" id="GO:0008758">
    <property type="term" value="F:UDP-2,3-diacylglucosamine hydrolase activity"/>
    <property type="evidence" value="ECO:0007669"/>
    <property type="project" value="TreeGrafter"/>
</dbReference>
<feature type="transmembrane region" description="Helical" evidence="6">
    <location>
        <begin position="442"/>
        <end position="460"/>
    </location>
</feature>
<evidence type="ECO:0000256" key="6">
    <source>
        <dbReference type="SAM" id="Phobius"/>
    </source>
</evidence>
<feature type="transmembrane region" description="Helical" evidence="6">
    <location>
        <begin position="409"/>
        <end position="430"/>
    </location>
</feature>
<evidence type="ECO:0000313" key="9">
    <source>
        <dbReference type="Proteomes" id="UP000075635"/>
    </source>
</evidence>
<proteinExistence type="predicted"/>
<evidence type="ECO:0000256" key="3">
    <source>
        <dbReference type="ARBA" id="ARBA00022723"/>
    </source>
</evidence>
<evidence type="ECO:0000313" key="8">
    <source>
        <dbReference type="EMBL" id="KYF86762.1"/>
    </source>
</evidence>
<keyword evidence="1" id="KW-1003">Cell membrane</keyword>
<evidence type="ECO:0000259" key="7">
    <source>
        <dbReference type="Pfam" id="PF00149"/>
    </source>
</evidence>
<keyword evidence="6" id="KW-0812">Transmembrane</keyword>
<dbReference type="PANTHER" id="PTHR34990:SF2">
    <property type="entry name" value="BLL8164 PROTEIN"/>
    <property type="match status" value="1"/>
</dbReference>